<comment type="caution">
    <text evidence="1">The sequence shown here is derived from an EMBL/GenBank/DDBJ whole genome shotgun (WGS) entry which is preliminary data.</text>
</comment>
<organism evidence="1 2">
    <name type="scientific">Golovinomyces cichoracearum</name>
    <dbReference type="NCBI Taxonomy" id="62708"/>
    <lineage>
        <taxon>Eukaryota</taxon>
        <taxon>Fungi</taxon>
        <taxon>Dikarya</taxon>
        <taxon>Ascomycota</taxon>
        <taxon>Pezizomycotina</taxon>
        <taxon>Leotiomycetes</taxon>
        <taxon>Erysiphales</taxon>
        <taxon>Erysiphaceae</taxon>
        <taxon>Golovinomyces</taxon>
    </lineage>
</organism>
<sequence>MISTYKSDLMVFRCEKNLFGPGRVEEIHTSIASGGLFHKLNACVPNALQTNEFNPFVSCITSQNAYQSQPQNAGIFRG</sequence>
<protein>
    <submittedName>
        <fullName evidence="1">Uncharacterized protein</fullName>
    </submittedName>
</protein>
<reference evidence="1 2" key="1">
    <citation type="journal article" date="2018" name="BMC Genomics">
        <title>Comparative genome analyses reveal sequence features reflecting distinct modes of host-adaptation between dicot and monocot powdery mildew.</title>
        <authorList>
            <person name="Wu Y."/>
            <person name="Ma X."/>
            <person name="Pan Z."/>
            <person name="Kale S.D."/>
            <person name="Song Y."/>
            <person name="King H."/>
            <person name="Zhang Q."/>
            <person name="Presley C."/>
            <person name="Deng X."/>
            <person name="Wei C.I."/>
            <person name="Xiao S."/>
        </authorList>
    </citation>
    <scope>NUCLEOTIDE SEQUENCE [LARGE SCALE GENOMIC DNA]</scope>
    <source>
        <strain evidence="1">UMSG1</strain>
    </source>
</reference>
<accession>A0A420IKA5</accession>
<gene>
    <name evidence="1" type="ORF">GcM1_236017</name>
</gene>
<evidence type="ECO:0000313" key="2">
    <source>
        <dbReference type="Proteomes" id="UP000285326"/>
    </source>
</evidence>
<name>A0A420IKA5_9PEZI</name>
<evidence type="ECO:0000313" key="1">
    <source>
        <dbReference type="EMBL" id="RKF74967.1"/>
    </source>
</evidence>
<proteinExistence type="predicted"/>
<dbReference type="AlphaFoldDB" id="A0A420IKA5"/>
<dbReference type="EMBL" id="MCBS01023684">
    <property type="protein sequence ID" value="RKF74967.1"/>
    <property type="molecule type" value="Genomic_DNA"/>
</dbReference>
<dbReference type="Proteomes" id="UP000285326">
    <property type="component" value="Unassembled WGS sequence"/>
</dbReference>